<dbReference type="Proteomes" id="UP001150879">
    <property type="component" value="Unassembled WGS sequence"/>
</dbReference>
<evidence type="ECO:0000313" key="2">
    <source>
        <dbReference type="EMBL" id="KAJ5188842.1"/>
    </source>
</evidence>
<sequence length="80" mass="8918">MEKKRGKKTLPQRTLACSRQAHDAKSRLTFLIVGSIIAKVAGAAVTTITNPQNLTFLFITHDFGLYPWSFCFMLGICVSR</sequence>
<protein>
    <submittedName>
        <fullName evidence="2">Uncharacterized protein</fullName>
    </submittedName>
</protein>
<keyword evidence="3" id="KW-1185">Reference proteome</keyword>
<evidence type="ECO:0000313" key="3">
    <source>
        <dbReference type="Proteomes" id="UP001150879"/>
    </source>
</evidence>
<keyword evidence="1" id="KW-0812">Transmembrane</keyword>
<dbReference type="EMBL" id="JAPQKP010000005">
    <property type="protein sequence ID" value="KAJ5188842.1"/>
    <property type="molecule type" value="Genomic_DNA"/>
</dbReference>
<feature type="transmembrane region" description="Helical" evidence="1">
    <location>
        <begin position="28"/>
        <end position="48"/>
    </location>
</feature>
<feature type="transmembrane region" description="Helical" evidence="1">
    <location>
        <begin position="54"/>
        <end position="78"/>
    </location>
</feature>
<name>A0A9W9M6A7_9EURO</name>
<keyword evidence="1" id="KW-1133">Transmembrane helix</keyword>
<gene>
    <name evidence="2" type="ORF">N7472_007856</name>
</gene>
<accession>A0A9W9M6A7</accession>
<organism evidence="2 3">
    <name type="scientific">Penicillium cf. griseofulvum</name>
    <dbReference type="NCBI Taxonomy" id="2972120"/>
    <lineage>
        <taxon>Eukaryota</taxon>
        <taxon>Fungi</taxon>
        <taxon>Dikarya</taxon>
        <taxon>Ascomycota</taxon>
        <taxon>Pezizomycotina</taxon>
        <taxon>Eurotiomycetes</taxon>
        <taxon>Eurotiomycetidae</taxon>
        <taxon>Eurotiales</taxon>
        <taxon>Aspergillaceae</taxon>
        <taxon>Penicillium</taxon>
    </lineage>
</organism>
<reference evidence="2" key="2">
    <citation type="journal article" date="2023" name="IMA Fungus">
        <title>Comparative genomic study of the Penicillium genus elucidates a diverse pangenome and 15 lateral gene transfer events.</title>
        <authorList>
            <person name="Petersen C."/>
            <person name="Sorensen T."/>
            <person name="Nielsen M.R."/>
            <person name="Sondergaard T.E."/>
            <person name="Sorensen J.L."/>
            <person name="Fitzpatrick D.A."/>
            <person name="Frisvad J.C."/>
            <person name="Nielsen K.L."/>
        </authorList>
    </citation>
    <scope>NUCLEOTIDE SEQUENCE</scope>
    <source>
        <strain evidence="2">IBT 16849</strain>
    </source>
</reference>
<reference evidence="2" key="1">
    <citation type="submission" date="2022-11" db="EMBL/GenBank/DDBJ databases">
        <authorList>
            <person name="Petersen C."/>
        </authorList>
    </citation>
    <scope>NUCLEOTIDE SEQUENCE</scope>
    <source>
        <strain evidence="2">IBT 16849</strain>
    </source>
</reference>
<comment type="caution">
    <text evidence="2">The sequence shown here is derived from an EMBL/GenBank/DDBJ whole genome shotgun (WGS) entry which is preliminary data.</text>
</comment>
<evidence type="ECO:0000256" key="1">
    <source>
        <dbReference type="SAM" id="Phobius"/>
    </source>
</evidence>
<keyword evidence="1" id="KW-0472">Membrane</keyword>
<proteinExistence type="predicted"/>
<dbReference type="AlphaFoldDB" id="A0A9W9M6A7"/>